<reference evidence="3" key="1">
    <citation type="journal article" date="2018" name="MSphere">
        <title>Fusobacterium Genomics Using MinION and Illumina Sequencing Enables Genome Completion and Correction.</title>
        <authorList>
            <person name="Todd S.M."/>
            <person name="Settlage R.E."/>
            <person name="Lahmers K.K."/>
            <person name="Slade D.J."/>
        </authorList>
    </citation>
    <scope>NUCLEOTIDE SEQUENCE [LARGE SCALE GENOMIC DNA]</scope>
    <source>
        <strain evidence="3">ATCC 9817</strain>
    </source>
</reference>
<feature type="transmembrane region" description="Helical" evidence="1">
    <location>
        <begin position="114"/>
        <end position="134"/>
    </location>
</feature>
<dbReference type="EMBL" id="CP028102">
    <property type="protein sequence ID" value="AVQ18338.1"/>
    <property type="molecule type" value="Genomic_DNA"/>
</dbReference>
<keyword evidence="3" id="KW-1185">Reference proteome</keyword>
<keyword evidence="1" id="KW-0472">Membrane</keyword>
<evidence type="ECO:0000256" key="1">
    <source>
        <dbReference type="SAM" id="Phobius"/>
    </source>
</evidence>
<feature type="transmembrane region" description="Helical" evidence="1">
    <location>
        <begin position="74"/>
        <end position="94"/>
    </location>
</feature>
<name>A0ABM6TUQ2_FUSMR</name>
<feature type="transmembrane region" description="Helical" evidence="1">
    <location>
        <begin position="42"/>
        <end position="62"/>
    </location>
</feature>
<dbReference type="Proteomes" id="UP000240258">
    <property type="component" value="Chromosome"/>
</dbReference>
<evidence type="ECO:0000313" key="2">
    <source>
        <dbReference type="EMBL" id="AVQ18338.1"/>
    </source>
</evidence>
<dbReference type="RefSeq" id="WP_005883466.1">
    <property type="nucleotide sequence ID" value="NZ_CAXSWX010000032.1"/>
</dbReference>
<feature type="transmembrane region" description="Helical" evidence="1">
    <location>
        <begin position="16"/>
        <end position="36"/>
    </location>
</feature>
<dbReference type="GeneID" id="62762731"/>
<evidence type="ECO:0008006" key="4">
    <source>
        <dbReference type="Google" id="ProtNLM"/>
    </source>
</evidence>
<gene>
    <name evidence="2" type="ORF">C4N19_04305</name>
</gene>
<evidence type="ECO:0000313" key="3">
    <source>
        <dbReference type="Proteomes" id="UP000240258"/>
    </source>
</evidence>
<feature type="transmembrane region" description="Helical" evidence="1">
    <location>
        <begin position="146"/>
        <end position="167"/>
    </location>
</feature>
<organism evidence="2 3">
    <name type="scientific">Fusobacterium mortiferum ATCC 9817</name>
    <dbReference type="NCBI Taxonomy" id="469616"/>
    <lineage>
        <taxon>Bacteria</taxon>
        <taxon>Fusobacteriati</taxon>
        <taxon>Fusobacteriota</taxon>
        <taxon>Fusobacteriia</taxon>
        <taxon>Fusobacteriales</taxon>
        <taxon>Fusobacteriaceae</taxon>
        <taxon>Fusobacterium</taxon>
    </lineage>
</organism>
<protein>
    <recommendedName>
        <fullName evidence="4">AzlC protein</fullName>
    </recommendedName>
</protein>
<sequence length="218" mass="23196">MSFDKYIDEVTKIGRVTMILGVLVSILPPIIMTFVFGFNPGLGPIIAGAISQISVSGAFYFSEPISYYPIVGRAGLYMGFLSGNLVNMRIPAAISAVESSGYETGTDEGNIMGTIGIGVSIWVGIFFLMLAVLAGQTLLSRLPQSFMTVLSLIIPALFGGVFAQFAIKSPKTGIFALVVSFIMTKVVALIPGNPSFIVTLVSVFSTIAFAKKVMDKQK</sequence>
<proteinExistence type="predicted"/>
<feature type="transmembrane region" description="Helical" evidence="1">
    <location>
        <begin position="187"/>
        <end position="210"/>
    </location>
</feature>
<keyword evidence="1" id="KW-1133">Transmembrane helix</keyword>
<accession>A0ABM6TUQ2</accession>
<keyword evidence="1" id="KW-0812">Transmembrane</keyword>